<dbReference type="PROSITE" id="PS51257">
    <property type="entry name" value="PROKAR_LIPOPROTEIN"/>
    <property type="match status" value="1"/>
</dbReference>
<dbReference type="Proteomes" id="UP000184522">
    <property type="component" value="Unassembled WGS sequence"/>
</dbReference>
<name>A0A1M5MD45_9FLAO</name>
<organism evidence="1 2">
    <name type="scientific">Winogradskyella jejuensis</name>
    <dbReference type="NCBI Taxonomy" id="1089305"/>
    <lineage>
        <taxon>Bacteria</taxon>
        <taxon>Pseudomonadati</taxon>
        <taxon>Bacteroidota</taxon>
        <taxon>Flavobacteriia</taxon>
        <taxon>Flavobacteriales</taxon>
        <taxon>Flavobacteriaceae</taxon>
        <taxon>Winogradskyella</taxon>
    </lineage>
</organism>
<protein>
    <submittedName>
        <fullName evidence="1">Uncharacterized protein</fullName>
    </submittedName>
</protein>
<sequence>MHHKTETYIIMKKIILLLTGITLLVLTSCTYEDDINNLQNQINDLSENQNEIENQFSTSLDSISNLLDNSADSDINAIKMSVAITLLENITRQPESAETLIALTETIYTDYTELLPFTDNTIIVRGQAVAELFQGISRQPEAFETFDTAATQFVGPFDPEHMSDNAIINGNARGIAMIDLFIGIARQPEAFESLKTAATKYLGDYDPAIFSDETIEAAKAQAFNGLLEALIRQPEAEELFNEICIQFLDFSFLD</sequence>
<accession>A0A1M5MD45</accession>
<evidence type="ECO:0000313" key="1">
    <source>
        <dbReference type="EMBL" id="SHG75238.1"/>
    </source>
</evidence>
<reference evidence="2" key="1">
    <citation type="submission" date="2016-11" db="EMBL/GenBank/DDBJ databases">
        <authorList>
            <person name="Varghese N."/>
            <person name="Submissions S."/>
        </authorList>
    </citation>
    <scope>NUCLEOTIDE SEQUENCE [LARGE SCALE GENOMIC DNA]</scope>
    <source>
        <strain evidence="2">DSM 25330</strain>
    </source>
</reference>
<gene>
    <name evidence="1" type="ORF">SAMN05444148_0868</name>
</gene>
<proteinExistence type="predicted"/>
<dbReference type="EMBL" id="FQWS01000001">
    <property type="protein sequence ID" value="SHG75238.1"/>
    <property type="molecule type" value="Genomic_DNA"/>
</dbReference>
<dbReference type="AlphaFoldDB" id="A0A1M5MD45"/>
<keyword evidence="2" id="KW-1185">Reference proteome</keyword>
<dbReference type="STRING" id="1089305.SAMN05444148_0868"/>
<evidence type="ECO:0000313" key="2">
    <source>
        <dbReference type="Proteomes" id="UP000184522"/>
    </source>
</evidence>